<dbReference type="Proteomes" id="UP000193380">
    <property type="component" value="Unassembled WGS sequence"/>
</dbReference>
<proteinExistence type="predicted"/>
<accession>A0A060YT30</accession>
<evidence type="ECO:0000313" key="1">
    <source>
        <dbReference type="EMBL" id="CDQ95018.1"/>
    </source>
</evidence>
<gene>
    <name evidence="1" type="ORF">GSONMT00014695001</name>
</gene>
<feature type="non-terminal residue" evidence="1">
    <location>
        <position position="22"/>
    </location>
</feature>
<evidence type="ECO:0000313" key="2">
    <source>
        <dbReference type="Proteomes" id="UP000193380"/>
    </source>
</evidence>
<sequence length="22" mass="2633">MAANAGSMFQYWKRFDLQQLQV</sequence>
<organism evidence="1 2">
    <name type="scientific">Oncorhynchus mykiss</name>
    <name type="common">Rainbow trout</name>
    <name type="synonym">Salmo gairdneri</name>
    <dbReference type="NCBI Taxonomy" id="8022"/>
    <lineage>
        <taxon>Eukaryota</taxon>
        <taxon>Metazoa</taxon>
        <taxon>Chordata</taxon>
        <taxon>Craniata</taxon>
        <taxon>Vertebrata</taxon>
        <taxon>Euteleostomi</taxon>
        <taxon>Actinopterygii</taxon>
        <taxon>Neopterygii</taxon>
        <taxon>Teleostei</taxon>
        <taxon>Protacanthopterygii</taxon>
        <taxon>Salmoniformes</taxon>
        <taxon>Salmonidae</taxon>
        <taxon>Salmoninae</taxon>
        <taxon>Oncorhynchus</taxon>
    </lineage>
</organism>
<dbReference type="AlphaFoldDB" id="A0A060YT30"/>
<name>A0A060YT30_ONCMY</name>
<reference evidence="1" key="1">
    <citation type="journal article" date="2014" name="Nat. Commun.">
        <title>The rainbow trout genome provides novel insights into evolution after whole-genome duplication in vertebrates.</title>
        <authorList>
            <person name="Berthelot C."/>
            <person name="Brunet F."/>
            <person name="Chalopin D."/>
            <person name="Juanchich A."/>
            <person name="Bernard M."/>
            <person name="Noel B."/>
            <person name="Bento P."/>
            <person name="Da Silva C."/>
            <person name="Labadie K."/>
            <person name="Alberti A."/>
            <person name="Aury J.M."/>
            <person name="Louis A."/>
            <person name="Dehais P."/>
            <person name="Bardou P."/>
            <person name="Montfort J."/>
            <person name="Klopp C."/>
            <person name="Cabau C."/>
            <person name="Gaspin C."/>
            <person name="Thorgaard G.H."/>
            <person name="Boussaha M."/>
            <person name="Quillet E."/>
            <person name="Guyomard R."/>
            <person name="Galiana D."/>
            <person name="Bobe J."/>
            <person name="Volff J.N."/>
            <person name="Genet C."/>
            <person name="Wincker P."/>
            <person name="Jaillon O."/>
            <person name="Roest Crollius H."/>
            <person name="Guiguen Y."/>
        </authorList>
    </citation>
    <scope>NUCLEOTIDE SEQUENCE [LARGE SCALE GENOMIC DNA]</scope>
</reference>
<protein>
    <submittedName>
        <fullName evidence="1">Uncharacterized protein</fullName>
    </submittedName>
</protein>
<dbReference type="PaxDb" id="8022-A0A060YT30"/>
<reference evidence="1" key="2">
    <citation type="submission" date="2014-03" db="EMBL/GenBank/DDBJ databases">
        <authorList>
            <person name="Genoscope - CEA"/>
        </authorList>
    </citation>
    <scope>NUCLEOTIDE SEQUENCE</scope>
</reference>
<dbReference type="EMBL" id="FR919426">
    <property type="protein sequence ID" value="CDQ95018.1"/>
    <property type="molecule type" value="Genomic_DNA"/>
</dbReference>